<evidence type="ECO:0000313" key="1">
    <source>
        <dbReference type="EMBL" id="MBI5167968.1"/>
    </source>
</evidence>
<accession>A0A933W1N3</accession>
<proteinExistence type="predicted"/>
<organism evidence="1 2">
    <name type="scientific">Eiseniibacteriota bacterium</name>
    <dbReference type="NCBI Taxonomy" id="2212470"/>
    <lineage>
        <taxon>Bacteria</taxon>
        <taxon>Candidatus Eiseniibacteriota</taxon>
    </lineage>
</organism>
<sequence length="343" mass="36281">MRGDPGLEVVEHVRAAFDPGPEWSVQGPRGFTWWPAAFAQRVESDVARRVDGVDQWRVQAELELLQGVEGRGEHFARMAAWNALRPGLSSLRWNGDARTVSLCATVYARTGDHERAARDLATAALLQLADAARDGAALATDLGGELAVSAPPSGEVREQPDALIEGWRQVAEAGAKPSPFTSMRLQAAAALNGAPWLRVNVDGGGLHAELPCTLPGGPAPGSAPGAGVAVLHLLHTQPHPQLGAGLLAALALPPDAEPVRERIVGTAALLNEAEAREFTPMDGTGAWCFHPQAGLAFVSFVPALLDEPSRLERLAHAMAARATWSRAFLARIARMREGPPAQA</sequence>
<dbReference type="AlphaFoldDB" id="A0A933W1N3"/>
<comment type="caution">
    <text evidence="1">The sequence shown here is derived from an EMBL/GenBank/DDBJ whole genome shotgun (WGS) entry which is preliminary data.</text>
</comment>
<dbReference type="Proteomes" id="UP000696931">
    <property type="component" value="Unassembled WGS sequence"/>
</dbReference>
<name>A0A933W1N3_UNCEI</name>
<reference evidence="1" key="1">
    <citation type="submission" date="2020-07" db="EMBL/GenBank/DDBJ databases">
        <title>Huge and variable diversity of episymbiotic CPR bacteria and DPANN archaea in groundwater ecosystems.</title>
        <authorList>
            <person name="He C.Y."/>
            <person name="Keren R."/>
            <person name="Whittaker M."/>
            <person name="Farag I.F."/>
            <person name="Doudna J."/>
            <person name="Cate J.H.D."/>
            <person name="Banfield J.F."/>
        </authorList>
    </citation>
    <scope>NUCLEOTIDE SEQUENCE</scope>
    <source>
        <strain evidence="1">NC_groundwater_1813_Pr3_B-0.1um_71_17</strain>
    </source>
</reference>
<evidence type="ECO:0000313" key="2">
    <source>
        <dbReference type="Proteomes" id="UP000696931"/>
    </source>
</evidence>
<gene>
    <name evidence="1" type="ORF">HZA61_00630</name>
</gene>
<dbReference type="EMBL" id="JACRIW010000006">
    <property type="protein sequence ID" value="MBI5167968.1"/>
    <property type="molecule type" value="Genomic_DNA"/>
</dbReference>
<protein>
    <submittedName>
        <fullName evidence="1">Uncharacterized protein</fullName>
    </submittedName>
</protein>